<evidence type="ECO:0000313" key="3">
    <source>
        <dbReference type="EMBL" id="GAA4438883.1"/>
    </source>
</evidence>
<organism evidence="3 4">
    <name type="scientific">Pontibacter saemangeumensis</name>
    <dbReference type="NCBI Taxonomy" id="1084525"/>
    <lineage>
        <taxon>Bacteria</taxon>
        <taxon>Pseudomonadati</taxon>
        <taxon>Bacteroidota</taxon>
        <taxon>Cytophagia</taxon>
        <taxon>Cytophagales</taxon>
        <taxon>Hymenobacteraceae</taxon>
        <taxon>Pontibacter</taxon>
    </lineage>
</organism>
<reference evidence="4" key="1">
    <citation type="journal article" date="2019" name="Int. J. Syst. Evol. Microbiol.">
        <title>The Global Catalogue of Microorganisms (GCM) 10K type strain sequencing project: providing services to taxonomists for standard genome sequencing and annotation.</title>
        <authorList>
            <consortium name="The Broad Institute Genomics Platform"/>
            <consortium name="The Broad Institute Genome Sequencing Center for Infectious Disease"/>
            <person name="Wu L."/>
            <person name="Ma J."/>
        </authorList>
    </citation>
    <scope>NUCLEOTIDE SEQUENCE [LARGE SCALE GENOMIC DNA]</scope>
    <source>
        <strain evidence="4">JCM 17926</strain>
    </source>
</reference>
<proteinExistence type="predicted"/>
<comment type="caution">
    <text evidence="3">The sequence shown here is derived from an EMBL/GenBank/DDBJ whole genome shotgun (WGS) entry which is preliminary data.</text>
</comment>
<dbReference type="EMBL" id="BAABHC010000018">
    <property type="protein sequence ID" value="GAA4438883.1"/>
    <property type="molecule type" value="Genomic_DNA"/>
</dbReference>
<feature type="coiled-coil region" evidence="1">
    <location>
        <begin position="100"/>
        <end position="134"/>
    </location>
</feature>
<feature type="region of interest" description="Disordered" evidence="2">
    <location>
        <begin position="138"/>
        <end position="193"/>
    </location>
</feature>
<evidence type="ECO:0000313" key="4">
    <source>
        <dbReference type="Proteomes" id="UP001500552"/>
    </source>
</evidence>
<sequence>MPKPRLNPPEQTPEFILLSEAVILTGKNESTIRRFFKKPENKPNTRTKGGKVYVDKSMLLQQYPTPEQAPELPGKTPEQTPGAPEQAPETPRQPYEAELVALLKEQIAELKTDKAMLKEQLEIKDRQLARADERTNYLLLQSNNHQPAQAQTEHATFEAPAAPEAKPQKEEPNPQPDQEPEQPPRAWWRRLFS</sequence>
<accession>A0ABP8LZC6</accession>
<keyword evidence="1" id="KW-0175">Coiled coil</keyword>
<evidence type="ECO:0000256" key="2">
    <source>
        <dbReference type="SAM" id="MobiDB-lite"/>
    </source>
</evidence>
<keyword evidence="4" id="KW-1185">Reference proteome</keyword>
<dbReference type="Proteomes" id="UP001500552">
    <property type="component" value="Unassembled WGS sequence"/>
</dbReference>
<gene>
    <name evidence="3" type="ORF">GCM10023188_34710</name>
</gene>
<feature type="region of interest" description="Disordered" evidence="2">
    <location>
        <begin position="57"/>
        <end position="98"/>
    </location>
</feature>
<evidence type="ECO:0000256" key="1">
    <source>
        <dbReference type="SAM" id="Coils"/>
    </source>
</evidence>
<feature type="compositionally biased region" description="Polar residues" evidence="2">
    <location>
        <begin position="138"/>
        <end position="154"/>
    </location>
</feature>
<protein>
    <submittedName>
        <fullName evidence="3">Uncharacterized protein</fullName>
    </submittedName>
</protein>
<feature type="compositionally biased region" description="Pro residues" evidence="2">
    <location>
        <begin position="173"/>
        <end position="183"/>
    </location>
</feature>
<name>A0ABP8LZC6_9BACT</name>